<name>A0ABN1FY91_9HYPH</name>
<comment type="caution">
    <text evidence="1">The sequence shown here is derived from an EMBL/GenBank/DDBJ whole genome shotgun (WGS) entry which is preliminary data.</text>
</comment>
<dbReference type="RefSeq" id="WP_343803621.1">
    <property type="nucleotide sequence ID" value="NZ_BAAADE010000002.1"/>
</dbReference>
<dbReference type="EMBL" id="BAAADE010000002">
    <property type="protein sequence ID" value="GAA0599934.1"/>
    <property type="molecule type" value="Genomic_DNA"/>
</dbReference>
<evidence type="ECO:0000313" key="2">
    <source>
        <dbReference type="Proteomes" id="UP001424441"/>
    </source>
</evidence>
<sequence>MTLIAIWFREEMNALYAVADSRLTASGGTSVLTNSAPKFFLCRVRCLQESRVITDSEIIIGYAGSASVAFTTIATIQNCLSNLSVKSNDRPLTMMDIGQFSQKILEKSYRDFGAIWAQDARCDLVIFGCLPSENRLVSMHISCHIDNDIAHTKLSDLAIVEQGILCSYGSGANYFTSELKKEMESTGKCYPFNLITRILKNEERPDVGGHLQIAFATSECVQIPLIISEDDCGQKDVYYLGRGSLDLGKVGSHSIGTTAIG</sequence>
<dbReference type="Proteomes" id="UP001424441">
    <property type="component" value="Unassembled WGS sequence"/>
</dbReference>
<dbReference type="Gene3D" id="3.60.20.10">
    <property type="entry name" value="Glutamine Phosphoribosylpyrophosphate, subunit 1, domain 1"/>
    <property type="match status" value="1"/>
</dbReference>
<protein>
    <submittedName>
        <fullName evidence="1">Uncharacterized protein</fullName>
    </submittedName>
</protein>
<gene>
    <name evidence="1" type="ORF">GCM10008943_13910</name>
</gene>
<proteinExistence type="predicted"/>
<dbReference type="InterPro" id="IPR029055">
    <property type="entry name" value="Ntn_hydrolases_N"/>
</dbReference>
<organism evidence="1 2">
    <name type="scientific">Paenochrobactrum glaciei</name>
    <dbReference type="NCBI Taxonomy" id="486407"/>
    <lineage>
        <taxon>Bacteria</taxon>
        <taxon>Pseudomonadati</taxon>
        <taxon>Pseudomonadota</taxon>
        <taxon>Alphaproteobacteria</taxon>
        <taxon>Hyphomicrobiales</taxon>
        <taxon>Brucellaceae</taxon>
        <taxon>Paenochrobactrum</taxon>
    </lineage>
</organism>
<accession>A0ABN1FY91</accession>
<evidence type="ECO:0000313" key="1">
    <source>
        <dbReference type="EMBL" id="GAA0599934.1"/>
    </source>
</evidence>
<reference evidence="1 2" key="1">
    <citation type="journal article" date="2019" name="Int. J. Syst. Evol. Microbiol.">
        <title>The Global Catalogue of Microorganisms (GCM) 10K type strain sequencing project: providing services to taxonomists for standard genome sequencing and annotation.</title>
        <authorList>
            <consortium name="The Broad Institute Genomics Platform"/>
            <consortium name="The Broad Institute Genome Sequencing Center for Infectious Disease"/>
            <person name="Wu L."/>
            <person name="Ma J."/>
        </authorList>
    </citation>
    <scope>NUCLEOTIDE SEQUENCE [LARGE SCALE GENOMIC DNA]</scope>
    <source>
        <strain evidence="1 2">JCM 15115</strain>
    </source>
</reference>
<keyword evidence="2" id="KW-1185">Reference proteome</keyword>